<feature type="domain" description="EF-hand" evidence="7">
    <location>
        <begin position="55"/>
        <end position="90"/>
    </location>
</feature>
<protein>
    <submittedName>
        <fullName evidence="8">EF-hand</fullName>
    </submittedName>
</protein>
<keyword evidence="3" id="KW-0479">Metal-binding</keyword>
<dbReference type="PANTHER" id="PTHR46212:SF3">
    <property type="entry name" value="GH27120P"/>
    <property type="match status" value="1"/>
</dbReference>
<evidence type="ECO:0000256" key="4">
    <source>
        <dbReference type="ARBA" id="ARBA00022737"/>
    </source>
</evidence>
<keyword evidence="4" id="KW-0677">Repeat</keyword>
<dbReference type="PROSITE" id="PS50222">
    <property type="entry name" value="EF_HAND_2"/>
    <property type="match status" value="3"/>
</dbReference>
<dbReference type="Pfam" id="PF13499">
    <property type="entry name" value="EF-hand_7"/>
    <property type="match status" value="2"/>
</dbReference>
<comment type="subcellular location">
    <subcellularLocation>
        <location evidence="1">Cytoplasm</location>
    </subcellularLocation>
</comment>
<feature type="compositionally biased region" description="Low complexity" evidence="6">
    <location>
        <begin position="25"/>
        <end position="34"/>
    </location>
</feature>
<proteinExistence type="predicted"/>
<dbReference type="GO" id="GO:0005509">
    <property type="term" value="F:calcium ion binding"/>
    <property type="evidence" value="ECO:0007669"/>
    <property type="project" value="InterPro"/>
</dbReference>
<gene>
    <name evidence="8" type="ORF">K457DRAFT_114570</name>
</gene>
<accession>A0A197JPL9</accession>
<evidence type="ECO:0000256" key="5">
    <source>
        <dbReference type="ARBA" id="ARBA00022837"/>
    </source>
</evidence>
<evidence type="ECO:0000259" key="7">
    <source>
        <dbReference type="PROSITE" id="PS50222"/>
    </source>
</evidence>
<dbReference type="SUPFAM" id="SSF47473">
    <property type="entry name" value="EF-hand"/>
    <property type="match status" value="1"/>
</dbReference>
<feature type="domain" description="EF-hand" evidence="7">
    <location>
        <begin position="123"/>
        <end position="158"/>
    </location>
</feature>
<evidence type="ECO:0000256" key="6">
    <source>
        <dbReference type="SAM" id="MobiDB-lite"/>
    </source>
</evidence>
<dbReference type="PROSITE" id="PS00018">
    <property type="entry name" value="EF_HAND_1"/>
    <property type="match status" value="1"/>
</dbReference>
<evidence type="ECO:0000256" key="3">
    <source>
        <dbReference type="ARBA" id="ARBA00022723"/>
    </source>
</evidence>
<dbReference type="InterPro" id="IPR002048">
    <property type="entry name" value="EF_hand_dom"/>
</dbReference>
<reference evidence="8 9" key="1">
    <citation type="submission" date="2016-05" db="EMBL/GenBank/DDBJ databases">
        <title>Genome sequencing reveals origins of a unique bacterial endosymbiosis in the earliest lineages of terrestrial Fungi.</title>
        <authorList>
            <consortium name="DOE Joint Genome Institute"/>
            <person name="Uehling J."/>
            <person name="Gryganskyi A."/>
            <person name="Hameed K."/>
            <person name="Tschaplinski T."/>
            <person name="Misztal P."/>
            <person name="Wu S."/>
            <person name="Desiro A."/>
            <person name="Vande Pol N."/>
            <person name="Du Z.-Y."/>
            <person name="Zienkiewicz A."/>
            <person name="Zienkiewicz K."/>
            <person name="Morin E."/>
            <person name="Tisserant E."/>
            <person name="Splivallo R."/>
            <person name="Hainaut M."/>
            <person name="Henrissat B."/>
            <person name="Ohm R."/>
            <person name="Kuo A."/>
            <person name="Yan J."/>
            <person name="Lipzen A."/>
            <person name="Nolan M."/>
            <person name="Labutti K."/>
            <person name="Barry K."/>
            <person name="Goldstein A."/>
            <person name="Labbe J."/>
            <person name="Schadt C."/>
            <person name="Tuskan G."/>
            <person name="Grigoriev I."/>
            <person name="Martin F."/>
            <person name="Vilgalys R."/>
            <person name="Bonito G."/>
        </authorList>
    </citation>
    <scope>NUCLEOTIDE SEQUENCE [LARGE SCALE GENOMIC DNA]</scope>
    <source>
        <strain evidence="8 9">AG-77</strain>
    </source>
</reference>
<evidence type="ECO:0000313" key="8">
    <source>
        <dbReference type="EMBL" id="OAQ27202.1"/>
    </source>
</evidence>
<dbReference type="GO" id="GO:0048306">
    <property type="term" value="F:calcium-dependent protein binding"/>
    <property type="evidence" value="ECO:0007669"/>
    <property type="project" value="UniProtKB-ARBA"/>
</dbReference>
<feature type="region of interest" description="Disordered" evidence="6">
    <location>
        <begin position="25"/>
        <end position="51"/>
    </location>
</feature>
<dbReference type="InterPro" id="IPR051426">
    <property type="entry name" value="Peflin/Sorcin_CaBP"/>
</dbReference>
<feature type="domain" description="EF-hand" evidence="7">
    <location>
        <begin position="93"/>
        <end position="119"/>
    </location>
</feature>
<dbReference type="Proteomes" id="UP000078512">
    <property type="component" value="Unassembled WGS sequence"/>
</dbReference>
<dbReference type="GO" id="GO:0005737">
    <property type="term" value="C:cytoplasm"/>
    <property type="evidence" value="ECO:0007669"/>
    <property type="project" value="UniProtKB-SubCell"/>
</dbReference>
<dbReference type="PANTHER" id="PTHR46212">
    <property type="entry name" value="PEFLIN"/>
    <property type="match status" value="1"/>
</dbReference>
<dbReference type="SMART" id="SM00054">
    <property type="entry name" value="EFh"/>
    <property type="match status" value="3"/>
</dbReference>
<dbReference type="OrthoDB" id="186625at2759"/>
<keyword evidence="9" id="KW-1185">Reference proteome</keyword>
<dbReference type="InterPro" id="IPR018247">
    <property type="entry name" value="EF_Hand_1_Ca_BS"/>
</dbReference>
<dbReference type="Gene3D" id="1.10.238.10">
    <property type="entry name" value="EF-hand"/>
    <property type="match status" value="1"/>
</dbReference>
<dbReference type="EMBL" id="KV442059">
    <property type="protein sequence ID" value="OAQ27202.1"/>
    <property type="molecule type" value="Genomic_DNA"/>
</dbReference>
<evidence type="ECO:0000256" key="1">
    <source>
        <dbReference type="ARBA" id="ARBA00004496"/>
    </source>
</evidence>
<organism evidence="8 9">
    <name type="scientific">Linnemannia elongata AG-77</name>
    <dbReference type="NCBI Taxonomy" id="1314771"/>
    <lineage>
        <taxon>Eukaryota</taxon>
        <taxon>Fungi</taxon>
        <taxon>Fungi incertae sedis</taxon>
        <taxon>Mucoromycota</taxon>
        <taxon>Mortierellomycotina</taxon>
        <taxon>Mortierellomycetes</taxon>
        <taxon>Mortierellales</taxon>
        <taxon>Mortierellaceae</taxon>
        <taxon>Linnemannia</taxon>
    </lineage>
</organism>
<dbReference type="CDD" id="cd16180">
    <property type="entry name" value="EFh_PEF_Group_I"/>
    <property type="match status" value="1"/>
</dbReference>
<dbReference type="AlphaFoldDB" id="A0A197JPL9"/>
<keyword evidence="5" id="KW-0106">Calcium</keyword>
<evidence type="ECO:0000256" key="2">
    <source>
        <dbReference type="ARBA" id="ARBA00022490"/>
    </source>
</evidence>
<sequence length="224" mass="25732">MQHQRQQYQHHQQVVQQQYQYQQQLQPHQYQTQQRNSIGSAPPSNTYRSSSGTLPALTSLRDWFDAVDTDHSGGLSCEELQRALMNGDGWTPFNVETVRMMMNMFDRDGSGSISFNEFIGLWNYIEKWKACFQNYDLDGSGTIDAHELKQALRGFGYNLSDSTVQMVVTKYDVRGRGDISFDNFVQSCVTIQALTESFRRYDTQGVGIVTMTYEQFLGLVLSNR</sequence>
<feature type="compositionally biased region" description="Polar residues" evidence="6">
    <location>
        <begin position="35"/>
        <end position="51"/>
    </location>
</feature>
<evidence type="ECO:0000313" key="9">
    <source>
        <dbReference type="Proteomes" id="UP000078512"/>
    </source>
</evidence>
<keyword evidence="2" id="KW-0963">Cytoplasm</keyword>
<dbReference type="FunFam" id="1.10.238.10:FF:000001">
    <property type="entry name" value="Calmodulin 1"/>
    <property type="match status" value="1"/>
</dbReference>
<dbReference type="InterPro" id="IPR011992">
    <property type="entry name" value="EF-hand-dom_pair"/>
</dbReference>
<name>A0A197JPL9_9FUNG</name>
<dbReference type="SUPFAM" id="SSF81995">
    <property type="entry name" value="beta-sandwich domain of Sec23/24"/>
    <property type="match status" value="1"/>
</dbReference>
<dbReference type="STRING" id="1314771.A0A197JPL9"/>